<sequence length="160" mass="17603">MANAHISNTLKIGERLQLAFLSYPSSTPYAPKFVIPGASVPQPAPRFVEHEGQHLASRLQTPRRTLVRSNSSLLGSFKNFVAAPFARLFTGNANEFDDPNDFSGKRRMLVNQHVDNNDIVEDGPAPAKRMRVRSPEPLSPPPRSGYLDPPGSANHCFPSQ</sequence>
<proteinExistence type="predicted"/>
<accession>A0A9P5PME0</accession>
<evidence type="ECO:0000313" key="2">
    <source>
        <dbReference type="EMBL" id="KAF9064565.1"/>
    </source>
</evidence>
<gene>
    <name evidence="2" type="ORF">BDP27DRAFT_1425667</name>
</gene>
<evidence type="ECO:0000256" key="1">
    <source>
        <dbReference type="SAM" id="MobiDB-lite"/>
    </source>
</evidence>
<keyword evidence="3" id="KW-1185">Reference proteome</keyword>
<dbReference type="Proteomes" id="UP000772434">
    <property type="component" value="Unassembled WGS sequence"/>
</dbReference>
<name>A0A9P5PME0_9AGAR</name>
<feature type="region of interest" description="Disordered" evidence="1">
    <location>
        <begin position="114"/>
        <end position="160"/>
    </location>
</feature>
<reference evidence="2" key="1">
    <citation type="submission" date="2020-11" db="EMBL/GenBank/DDBJ databases">
        <authorList>
            <consortium name="DOE Joint Genome Institute"/>
            <person name="Ahrendt S."/>
            <person name="Riley R."/>
            <person name="Andreopoulos W."/>
            <person name="Labutti K."/>
            <person name="Pangilinan J."/>
            <person name="Ruiz-Duenas F.J."/>
            <person name="Barrasa J.M."/>
            <person name="Sanchez-Garcia M."/>
            <person name="Camarero S."/>
            <person name="Miyauchi S."/>
            <person name="Serrano A."/>
            <person name="Linde D."/>
            <person name="Babiker R."/>
            <person name="Drula E."/>
            <person name="Ayuso-Fernandez I."/>
            <person name="Pacheco R."/>
            <person name="Padilla G."/>
            <person name="Ferreira P."/>
            <person name="Barriuso J."/>
            <person name="Kellner H."/>
            <person name="Castanera R."/>
            <person name="Alfaro M."/>
            <person name="Ramirez L."/>
            <person name="Pisabarro A.G."/>
            <person name="Kuo A."/>
            <person name="Tritt A."/>
            <person name="Lipzen A."/>
            <person name="He G."/>
            <person name="Yan M."/>
            <person name="Ng V."/>
            <person name="Cullen D."/>
            <person name="Martin F."/>
            <person name="Rosso M.-N."/>
            <person name="Henrissat B."/>
            <person name="Hibbett D."/>
            <person name="Martinez A.T."/>
            <person name="Grigoriev I.V."/>
        </authorList>
    </citation>
    <scope>NUCLEOTIDE SEQUENCE</scope>
    <source>
        <strain evidence="2">AH 40177</strain>
    </source>
</reference>
<dbReference type="OrthoDB" id="3230904at2759"/>
<evidence type="ECO:0000313" key="3">
    <source>
        <dbReference type="Proteomes" id="UP000772434"/>
    </source>
</evidence>
<protein>
    <submittedName>
        <fullName evidence="2">Uncharacterized protein</fullName>
    </submittedName>
</protein>
<dbReference type="AlphaFoldDB" id="A0A9P5PME0"/>
<organism evidence="2 3">
    <name type="scientific">Rhodocollybia butyracea</name>
    <dbReference type="NCBI Taxonomy" id="206335"/>
    <lineage>
        <taxon>Eukaryota</taxon>
        <taxon>Fungi</taxon>
        <taxon>Dikarya</taxon>
        <taxon>Basidiomycota</taxon>
        <taxon>Agaricomycotina</taxon>
        <taxon>Agaricomycetes</taxon>
        <taxon>Agaricomycetidae</taxon>
        <taxon>Agaricales</taxon>
        <taxon>Marasmiineae</taxon>
        <taxon>Omphalotaceae</taxon>
        <taxon>Rhodocollybia</taxon>
    </lineage>
</organism>
<dbReference type="EMBL" id="JADNRY010000120">
    <property type="protein sequence ID" value="KAF9064565.1"/>
    <property type="molecule type" value="Genomic_DNA"/>
</dbReference>
<comment type="caution">
    <text evidence="2">The sequence shown here is derived from an EMBL/GenBank/DDBJ whole genome shotgun (WGS) entry which is preliminary data.</text>
</comment>